<evidence type="ECO:0000256" key="1">
    <source>
        <dbReference type="ARBA" id="ARBA00010641"/>
    </source>
</evidence>
<proteinExistence type="inferred from homology"/>
<dbReference type="Proteomes" id="UP000263642">
    <property type="component" value="Unassembled WGS sequence"/>
</dbReference>
<gene>
    <name evidence="6" type="ORF">DIT97_24940</name>
</gene>
<dbReference type="NCBIfam" id="TIGR02937">
    <property type="entry name" value="sigma70-ECF"/>
    <property type="match status" value="1"/>
</dbReference>
<evidence type="ECO:0000256" key="3">
    <source>
        <dbReference type="ARBA" id="ARBA00023082"/>
    </source>
</evidence>
<dbReference type="InterPro" id="IPR036388">
    <property type="entry name" value="WH-like_DNA-bd_sf"/>
</dbReference>
<dbReference type="InterPro" id="IPR013325">
    <property type="entry name" value="RNA_pol_sigma_r2"/>
</dbReference>
<reference evidence="6 7" key="1">
    <citation type="journal article" date="2018" name="Nat. Biotechnol.">
        <title>A standardized bacterial taxonomy based on genome phylogeny substantially revises the tree of life.</title>
        <authorList>
            <person name="Parks D.H."/>
            <person name="Chuvochina M."/>
            <person name="Waite D.W."/>
            <person name="Rinke C."/>
            <person name="Skarshewski A."/>
            <person name="Chaumeil P.A."/>
            <person name="Hugenholtz P."/>
        </authorList>
    </citation>
    <scope>NUCLEOTIDE SEQUENCE [LARGE SCALE GENOMIC DNA]</scope>
    <source>
        <strain evidence="6">UBA9375</strain>
    </source>
</reference>
<evidence type="ECO:0000256" key="4">
    <source>
        <dbReference type="ARBA" id="ARBA00023163"/>
    </source>
</evidence>
<dbReference type="InterPro" id="IPR007627">
    <property type="entry name" value="RNA_pol_sigma70_r2"/>
</dbReference>
<dbReference type="Gene3D" id="1.10.10.10">
    <property type="entry name" value="Winged helix-like DNA-binding domain superfamily/Winged helix DNA-binding domain"/>
    <property type="match status" value="1"/>
</dbReference>
<comment type="similarity">
    <text evidence="1">Belongs to the sigma-70 factor family. ECF subfamily.</text>
</comment>
<dbReference type="GO" id="GO:0006352">
    <property type="term" value="P:DNA-templated transcription initiation"/>
    <property type="evidence" value="ECO:0007669"/>
    <property type="project" value="InterPro"/>
</dbReference>
<feature type="domain" description="RNA polymerase sigma-70 region 2" evidence="5">
    <location>
        <begin position="16"/>
        <end position="80"/>
    </location>
</feature>
<protein>
    <recommendedName>
        <fullName evidence="5">RNA polymerase sigma-70 region 2 domain-containing protein</fullName>
    </recommendedName>
</protein>
<dbReference type="InterPro" id="IPR014331">
    <property type="entry name" value="RNA_pol_sigma70_ECF_RHOBA"/>
</dbReference>
<sequence>MNEVILNNEFFQQLLKHQGQLHAYVLSLVGNTSDAHDLLQDVNQCLLEKQSSFTLGTNFLAWSRKVAFFKIQSYWRDQSRNRMLFDDELLNSMSETIECMPDLYNEQIEALKTCITHLPSDKQILMQQRYGQFLPLKQIAEYWGKSEKAIGVMLLRVRLRLQDCIQKSIAARSHI</sequence>
<dbReference type="SUPFAM" id="SSF88946">
    <property type="entry name" value="Sigma2 domain of RNA polymerase sigma factors"/>
    <property type="match status" value="1"/>
</dbReference>
<dbReference type="Pfam" id="PF04542">
    <property type="entry name" value="Sigma70_r2"/>
    <property type="match status" value="1"/>
</dbReference>
<dbReference type="Gene3D" id="1.10.1740.10">
    <property type="match status" value="1"/>
</dbReference>
<dbReference type="NCBIfam" id="TIGR02989">
    <property type="entry name" value="Sig-70_gvs1"/>
    <property type="match status" value="1"/>
</dbReference>
<evidence type="ECO:0000313" key="6">
    <source>
        <dbReference type="EMBL" id="HCO26111.1"/>
    </source>
</evidence>
<dbReference type="PANTHER" id="PTHR43133">
    <property type="entry name" value="RNA POLYMERASE ECF-TYPE SIGMA FACTO"/>
    <property type="match status" value="1"/>
</dbReference>
<organism evidence="6 7">
    <name type="scientific">Gimesia maris</name>
    <dbReference type="NCBI Taxonomy" id="122"/>
    <lineage>
        <taxon>Bacteria</taxon>
        <taxon>Pseudomonadati</taxon>
        <taxon>Planctomycetota</taxon>
        <taxon>Planctomycetia</taxon>
        <taxon>Planctomycetales</taxon>
        <taxon>Planctomycetaceae</taxon>
        <taxon>Gimesia</taxon>
    </lineage>
</organism>
<accession>A0A3D3RB92</accession>
<dbReference type="AlphaFoldDB" id="A0A3D3RB92"/>
<keyword evidence="3" id="KW-0731">Sigma factor</keyword>
<evidence type="ECO:0000313" key="7">
    <source>
        <dbReference type="Proteomes" id="UP000263642"/>
    </source>
</evidence>
<evidence type="ECO:0000256" key="2">
    <source>
        <dbReference type="ARBA" id="ARBA00023015"/>
    </source>
</evidence>
<dbReference type="InterPro" id="IPR013324">
    <property type="entry name" value="RNA_pol_sigma_r3/r4-like"/>
</dbReference>
<evidence type="ECO:0000259" key="5">
    <source>
        <dbReference type="Pfam" id="PF04542"/>
    </source>
</evidence>
<name>A0A3D3RB92_9PLAN</name>
<dbReference type="EMBL" id="DQAY01000150">
    <property type="protein sequence ID" value="HCO26111.1"/>
    <property type="molecule type" value="Genomic_DNA"/>
</dbReference>
<comment type="caution">
    <text evidence="6">The sequence shown here is derived from an EMBL/GenBank/DDBJ whole genome shotgun (WGS) entry which is preliminary data.</text>
</comment>
<dbReference type="InterPro" id="IPR039425">
    <property type="entry name" value="RNA_pol_sigma-70-like"/>
</dbReference>
<keyword evidence="4" id="KW-0804">Transcription</keyword>
<dbReference type="GO" id="GO:0016987">
    <property type="term" value="F:sigma factor activity"/>
    <property type="evidence" value="ECO:0007669"/>
    <property type="project" value="UniProtKB-KW"/>
</dbReference>
<keyword evidence="2" id="KW-0805">Transcription regulation</keyword>
<dbReference type="InterPro" id="IPR014284">
    <property type="entry name" value="RNA_pol_sigma-70_dom"/>
</dbReference>
<dbReference type="SUPFAM" id="SSF88659">
    <property type="entry name" value="Sigma3 and sigma4 domains of RNA polymerase sigma factors"/>
    <property type="match status" value="1"/>
</dbReference>
<dbReference type="PANTHER" id="PTHR43133:SF51">
    <property type="entry name" value="RNA POLYMERASE SIGMA FACTOR"/>
    <property type="match status" value="1"/>
</dbReference>